<organism evidence="2 3">
    <name type="scientific">Alteromonas arenosi</name>
    <dbReference type="NCBI Taxonomy" id="3055817"/>
    <lineage>
        <taxon>Bacteria</taxon>
        <taxon>Pseudomonadati</taxon>
        <taxon>Pseudomonadota</taxon>
        <taxon>Gammaproteobacteria</taxon>
        <taxon>Alteromonadales</taxon>
        <taxon>Alteromonadaceae</taxon>
        <taxon>Alteromonas/Salinimonas group</taxon>
        <taxon>Alteromonas</taxon>
    </lineage>
</organism>
<dbReference type="EMBL" id="JAUCBP010000002">
    <property type="protein sequence ID" value="MDM7859508.1"/>
    <property type="molecule type" value="Genomic_DNA"/>
</dbReference>
<evidence type="ECO:0000256" key="1">
    <source>
        <dbReference type="SAM" id="MobiDB-lite"/>
    </source>
</evidence>
<protein>
    <submittedName>
        <fullName evidence="2">Uncharacterized protein</fullName>
    </submittedName>
</protein>
<evidence type="ECO:0000313" key="3">
    <source>
        <dbReference type="Proteomes" id="UP001234343"/>
    </source>
</evidence>
<accession>A0ABT7STI5</accession>
<comment type="caution">
    <text evidence="2">The sequence shown here is derived from an EMBL/GenBank/DDBJ whole genome shotgun (WGS) entry which is preliminary data.</text>
</comment>
<dbReference type="RefSeq" id="WP_289363533.1">
    <property type="nucleotide sequence ID" value="NZ_JAUCBP010000002.1"/>
</dbReference>
<feature type="compositionally biased region" description="Polar residues" evidence="1">
    <location>
        <begin position="40"/>
        <end position="54"/>
    </location>
</feature>
<dbReference type="Proteomes" id="UP001234343">
    <property type="component" value="Unassembled WGS sequence"/>
</dbReference>
<gene>
    <name evidence="2" type="ORF">QTP81_02670</name>
</gene>
<reference evidence="2 3" key="1">
    <citation type="submission" date="2023-06" db="EMBL/GenBank/DDBJ databases">
        <title>Alteromonas sp. ASW11-36 isolated from intertidal sand.</title>
        <authorList>
            <person name="Li Y."/>
        </authorList>
    </citation>
    <scope>NUCLEOTIDE SEQUENCE [LARGE SCALE GENOMIC DNA]</scope>
    <source>
        <strain evidence="2 3">ASW11-36</strain>
    </source>
</reference>
<evidence type="ECO:0000313" key="2">
    <source>
        <dbReference type="EMBL" id="MDM7859508.1"/>
    </source>
</evidence>
<sequence>MLILSILFTSVSLLLIYSLMRDTGRNTPHARQPGLKSDGIKTNNSQQQDNTEPSSIVGLS</sequence>
<feature type="region of interest" description="Disordered" evidence="1">
    <location>
        <begin position="26"/>
        <end position="60"/>
    </location>
</feature>
<name>A0ABT7STI5_9ALTE</name>
<keyword evidence="3" id="KW-1185">Reference proteome</keyword>
<proteinExistence type="predicted"/>